<comment type="caution">
    <text evidence="6">The sequence shown here is derived from an EMBL/GenBank/DDBJ whole genome shotgun (WGS) entry which is preliminary data.</text>
</comment>
<dbReference type="PANTHER" id="PTHR31044:SF47">
    <property type="entry name" value="CARBOHYDRATE-BINDING X8 DOMAIN SUPERFAMILY PROTEIN"/>
    <property type="match status" value="1"/>
</dbReference>
<keyword evidence="4" id="KW-1133">Transmembrane helix</keyword>
<dbReference type="OrthoDB" id="417697at2759"/>
<keyword evidence="2" id="KW-0449">Lipoprotein</keyword>
<organism evidence="6 7">
    <name type="scientific">Lupinus albus</name>
    <name type="common">White lupine</name>
    <name type="synonym">Lupinus termis</name>
    <dbReference type="NCBI Taxonomy" id="3870"/>
    <lineage>
        <taxon>Eukaryota</taxon>
        <taxon>Viridiplantae</taxon>
        <taxon>Streptophyta</taxon>
        <taxon>Embryophyta</taxon>
        <taxon>Tracheophyta</taxon>
        <taxon>Spermatophyta</taxon>
        <taxon>Magnoliopsida</taxon>
        <taxon>eudicotyledons</taxon>
        <taxon>Gunneridae</taxon>
        <taxon>Pentapetalae</taxon>
        <taxon>rosids</taxon>
        <taxon>fabids</taxon>
        <taxon>Fabales</taxon>
        <taxon>Fabaceae</taxon>
        <taxon>Papilionoideae</taxon>
        <taxon>50 kb inversion clade</taxon>
        <taxon>genistoids sensu lato</taxon>
        <taxon>core genistoids</taxon>
        <taxon>Genisteae</taxon>
        <taxon>Lupinus</taxon>
    </lineage>
</organism>
<dbReference type="InterPro" id="IPR044788">
    <property type="entry name" value="X8_dom_prot"/>
</dbReference>
<sequence>MATPNLSYFLLLTIVVGIIVGSNNMMKVDAALSWCVAKFSASPKVLEKQLDYACRNGADCAAIKSGGSCFIPANILNHASYVFNSFYQAKGSCNFAGAALISITDPSMSLLLFYVFHTFGKKRSNNSLLYISIILIISLYFQDIIEILFKN</sequence>
<keyword evidence="4" id="KW-0472">Membrane</keyword>
<keyword evidence="2" id="KW-0325">Glycoprotein</keyword>
<feature type="transmembrane region" description="Helical" evidence="4">
    <location>
        <begin position="128"/>
        <end position="149"/>
    </location>
</feature>
<keyword evidence="4" id="KW-0812">Transmembrane</keyword>
<dbReference type="GO" id="GO:0098552">
    <property type="term" value="C:side of membrane"/>
    <property type="evidence" value="ECO:0007669"/>
    <property type="project" value="UniProtKB-KW"/>
</dbReference>
<dbReference type="Proteomes" id="UP000447434">
    <property type="component" value="Chromosome 1"/>
</dbReference>
<evidence type="ECO:0000256" key="4">
    <source>
        <dbReference type="SAM" id="Phobius"/>
    </source>
</evidence>
<dbReference type="GO" id="GO:0005886">
    <property type="term" value="C:plasma membrane"/>
    <property type="evidence" value="ECO:0007669"/>
    <property type="project" value="UniProtKB-SubCell"/>
</dbReference>
<dbReference type="AlphaFoldDB" id="A0A6A4R6D0"/>
<evidence type="ECO:0000313" key="6">
    <source>
        <dbReference type="EMBL" id="KAE9621531.1"/>
    </source>
</evidence>
<protein>
    <submittedName>
        <fullName evidence="6">Putative X8 domain-containing protein</fullName>
    </submittedName>
</protein>
<accession>A0A6A4R6D0</accession>
<evidence type="ECO:0000256" key="3">
    <source>
        <dbReference type="ARBA" id="ARBA00022729"/>
    </source>
</evidence>
<keyword evidence="3" id="KW-0732">Signal</keyword>
<dbReference type="Gene3D" id="1.20.58.1040">
    <property type="match status" value="1"/>
</dbReference>
<feature type="transmembrane region" description="Helical" evidence="4">
    <location>
        <begin position="95"/>
        <end position="116"/>
    </location>
</feature>
<keyword evidence="2" id="KW-0336">GPI-anchor</keyword>
<dbReference type="SMART" id="SM00768">
    <property type="entry name" value="X8"/>
    <property type="match status" value="1"/>
</dbReference>
<evidence type="ECO:0000259" key="5">
    <source>
        <dbReference type="SMART" id="SM00768"/>
    </source>
</evidence>
<dbReference type="EMBL" id="WOCE01000001">
    <property type="protein sequence ID" value="KAE9621531.1"/>
    <property type="molecule type" value="Genomic_DNA"/>
</dbReference>
<evidence type="ECO:0000313" key="7">
    <source>
        <dbReference type="Proteomes" id="UP000447434"/>
    </source>
</evidence>
<dbReference type="GO" id="GO:0009506">
    <property type="term" value="C:plasmodesma"/>
    <property type="evidence" value="ECO:0007669"/>
    <property type="project" value="UniProtKB-ARBA"/>
</dbReference>
<evidence type="ECO:0000256" key="2">
    <source>
        <dbReference type="ARBA" id="ARBA00022622"/>
    </source>
</evidence>
<dbReference type="Pfam" id="PF07983">
    <property type="entry name" value="X8"/>
    <property type="match status" value="1"/>
</dbReference>
<comment type="subcellular location">
    <subcellularLocation>
        <location evidence="1">Cell membrane</location>
        <topology evidence="1">Lipid-anchor</topology>
        <topology evidence="1">GPI-anchor</topology>
    </subcellularLocation>
</comment>
<proteinExistence type="predicted"/>
<name>A0A6A4R6D0_LUPAL</name>
<gene>
    <name evidence="6" type="ORF">Lalb_Chr01g0015781</name>
</gene>
<dbReference type="InterPro" id="IPR012946">
    <property type="entry name" value="X8"/>
</dbReference>
<feature type="transmembrane region" description="Helical" evidence="4">
    <location>
        <begin position="6"/>
        <end position="23"/>
    </location>
</feature>
<reference evidence="7" key="1">
    <citation type="journal article" date="2020" name="Nat. Commun.">
        <title>Genome sequence of the cluster root forming white lupin.</title>
        <authorList>
            <person name="Hufnagel B."/>
            <person name="Marques A."/>
            <person name="Soriano A."/>
            <person name="Marques L."/>
            <person name="Divol F."/>
            <person name="Doumas P."/>
            <person name="Sallet E."/>
            <person name="Mancinotti D."/>
            <person name="Carrere S."/>
            <person name="Marande W."/>
            <person name="Arribat S."/>
            <person name="Keller J."/>
            <person name="Huneau C."/>
            <person name="Blein T."/>
            <person name="Aime D."/>
            <person name="Laguerre M."/>
            <person name="Taylor J."/>
            <person name="Schubert V."/>
            <person name="Nelson M."/>
            <person name="Geu-Flores F."/>
            <person name="Crespi M."/>
            <person name="Gallardo-Guerrero K."/>
            <person name="Delaux P.-M."/>
            <person name="Salse J."/>
            <person name="Berges H."/>
            <person name="Guyot R."/>
            <person name="Gouzy J."/>
            <person name="Peret B."/>
        </authorList>
    </citation>
    <scope>NUCLEOTIDE SEQUENCE [LARGE SCALE GENOMIC DNA]</scope>
    <source>
        <strain evidence="7">cv. Amiga</strain>
    </source>
</reference>
<keyword evidence="7" id="KW-1185">Reference proteome</keyword>
<evidence type="ECO:0000256" key="1">
    <source>
        <dbReference type="ARBA" id="ARBA00004609"/>
    </source>
</evidence>
<feature type="domain" description="X8" evidence="5">
    <location>
        <begin position="33"/>
        <end position="113"/>
    </location>
</feature>
<dbReference type="PANTHER" id="PTHR31044">
    <property type="entry name" value="BETA-1,3 GLUCANASE"/>
    <property type="match status" value="1"/>
</dbReference>